<reference evidence="2" key="1">
    <citation type="journal article" date="2024" name="Proc. Natl. Acad. Sci. U.S.A.">
        <title>Extraordinary preservation of gene collinearity over three hundred million years revealed in homosporous lycophytes.</title>
        <authorList>
            <person name="Li C."/>
            <person name="Wickell D."/>
            <person name="Kuo L.Y."/>
            <person name="Chen X."/>
            <person name="Nie B."/>
            <person name="Liao X."/>
            <person name="Peng D."/>
            <person name="Ji J."/>
            <person name="Jenkins J."/>
            <person name="Williams M."/>
            <person name="Shu S."/>
            <person name="Plott C."/>
            <person name="Barry K."/>
            <person name="Rajasekar S."/>
            <person name="Grimwood J."/>
            <person name="Han X."/>
            <person name="Sun S."/>
            <person name="Hou Z."/>
            <person name="He W."/>
            <person name="Dai G."/>
            <person name="Sun C."/>
            <person name="Schmutz J."/>
            <person name="Leebens-Mack J.H."/>
            <person name="Li F.W."/>
            <person name="Wang L."/>
        </authorList>
    </citation>
    <scope>NUCLEOTIDE SEQUENCE [LARGE SCALE GENOMIC DNA]</scope>
    <source>
        <strain evidence="2">cv. PW_Plant_1</strain>
    </source>
</reference>
<evidence type="ECO:0000313" key="1">
    <source>
        <dbReference type="EMBL" id="KAJ7535518.1"/>
    </source>
</evidence>
<name>A0ACC2C0G8_DIPCM</name>
<protein>
    <submittedName>
        <fullName evidence="1">Uncharacterized protein</fullName>
    </submittedName>
</protein>
<proteinExistence type="predicted"/>
<dbReference type="Proteomes" id="UP001162992">
    <property type="component" value="Chromosome 12"/>
</dbReference>
<accession>A0ACC2C0G8</accession>
<keyword evidence="2" id="KW-1185">Reference proteome</keyword>
<gene>
    <name evidence="1" type="ORF">O6H91_12G037000</name>
</gene>
<sequence>MAEEERQCLLTITMFAWFLLPLILASFANASPGDRDPLYSSCVEHCARTGCVGRSCFSVCNVPINGGGALGVDGEEVLKKPLDLGLFSWDCTRECRYQCMLHREAERQSHGLEPVKYHGKWPFDRILGLQEPASVVFSLLNLLAHILGVVSFLVLLYHKLPLRQHGKGVPYYEYAGLWTIYALFAINSWFWSAIFHARDMNVTERLDYCSAVALIGLSLILAIIRTGNLRVEAARVMASAPIIAFISTHILYLNFYEFDYGLNMKVCIVMGVLQLLLWSLWAAYTQHPARLKLWIVVLGGALAMLLEVYDFPPYKGIFDAHSIWHAVTVPLTYLWWSFIRDDALYRTMDLFNRGKIAKKVE</sequence>
<dbReference type="EMBL" id="CM055103">
    <property type="protein sequence ID" value="KAJ7535518.1"/>
    <property type="molecule type" value="Genomic_DNA"/>
</dbReference>
<comment type="caution">
    <text evidence="1">The sequence shown here is derived from an EMBL/GenBank/DDBJ whole genome shotgun (WGS) entry which is preliminary data.</text>
</comment>
<evidence type="ECO:0000313" key="2">
    <source>
        <dbReference type="Proteomes" id="UP001162992"/>
    </source>
</evidence>
<organism evidence="1 2">
    <name type="scientific">Diphasiastrum complanatum</name>
    <name type="common">Issler's clubmoss</name>
    <name type="synonym">Lycopodium complanatum</name>
    <dbReference type="NCBI Taxonomy" id="34168"/>
    <lineage>
        <taxon>Eukaryota</taxon>
        <taxon>Viridiplantae</taxon>
        <taxon>Streptophyta</taxon>
        <taxon>Embryophyta</taxon>
        <taxon>Tracheophyta</taxon>
        <taxon>Lycopodiopsida</taxon>
        <taxon>Lycopodiales</taxon>
        <taxon>Lycopodiaceae</taxon>
        <taxon>Lycopodioideae</taxon>
        <taxon>Diphasiastrum</taxon>
    </lineage>
</organism>